<dbReference type="AlphaFoldDB" id="A0A484HEG1"/>
<dbReference type="InterPro" id="IPR029055">
    <property type="entry name" value="Ntn_hydrolases_N"/>
</dbReference>
<name>A0A484HEG1_9BACT</name>
<dbReference type="SUPFAM" id="SSF56235">
    <property type="entry name" value="N-terminal nucleophile aminohydrolases (Ntn hydrolases)"/>
    <property type="match status" value="1"/>
</dbReference>
<feature type="active site" evidence="10">
    <location>
        <position position="29"/>
    </location>
</feature>
<evidence type="ECO:0000256" key="7">
    <source>
        <dbReference type="ARBA" id="ARBA00022723"/>
    </source>
</evidence>
<comment type="subcellular location">
    <subcellularLocation>
        <location evidence="1 10">Cytoplasm</location>
    </subcellularLocation>
</comment>
<comment type="similarity">
    <text evidence="2 10">Belongs to the peptidase T1B family. HslV subfamily.</text>
</comment>
<keyword evidence="7 10" id="KW-0479">Metal-binding</keyword>
<dbReference type="GO" id="GO:0051603">
    <property type="term" value="P:proteolysis involved in protein catabolic process"/>
    <property type="evidence" value="ECO:0007669"/>
    <property type="project" value="InterPro"/>
</dbReference>
<comment type="catalytic activity">
    <reaction evidence="10">
        <text>ATP-dependent cleavage of peptide bonds with broad specificity.</text>
        <dbReference type="EC" id="3.4.25.2"/>
    </reaction>
</comment>
<dbReference type="PROSITE" id="PS51476">
    <property type="entry name" value="PROTEASOME_BETA_2"/>
    <property type="match status" value="1"/>
</dbReference>
<dbReference type="PIRSF" id="PIRSF039093">
    <property type="entry name" value="HslV"/>
    <property type="match status" value="1"/>
</dbReference>
<dbReference type="Pfam" id="PF00227">
    <property type="entry name" value="Proteasome"/>
    <property type="match status" value="1"/>
</dbReference>
<feature type="binding site" evidence="10">
    <location>
        <position position="187"/>
    </location>
    <ligand>
        <name>Na(+)</name>
        <dbReference type="ChEBI" id="CHEBI:29101"/>
    </ligand>
</feature>
<dbReference type="EMBL" id="CAACVI010000003">
    <property type="protein sequence ID" value="VEN73101.1"/>
    <property type="molecule type" value="Genomic_DNA"/>
</dbReference>
<dbReference type="EC" id="3.4.25.2" evidence="10"/>
<dbReference type="HAMAP" id="MF_00248">
    <property type="entry name" value="HslV"/>
    <property type="match status" value="1"/>
</dbReference>
<keyword evidence="6 10" id="KW-0888">Threonine protease</keyword>
<keyword evidence="4 10" id="KW-0021">Allosteric enzyme</keyword>
<dbReference type="GO" id="GO:0009376">
    <property type="term" value="C:HslUV protease complex"/>
    <property type="evidence" value="ECO:0007669"/>
    <property type="project" value="UniProtKB-UniRule"/>
</dbReference>
<protein>
    <recommendedName>
        <fullName evidence="10">ATP-dependent protease subunit HslV</fullName>
        <ecNumber evidence="10">3.4.25.2</ecNumber>
    </recommendedName>
</protein>
<comment type="activity regulation">
    <text evidence="10">Allosterically activated by HslU binding.</text>
</comment>
<organism evidence="11">
    <name type="scientific">uncultured Desulfobacteraceae bacterium</name>
    <dbReference type="NCBI Taxonomy" id="218296"/>
    <lineage>
        <taxon>Bacteria</taxon>
        <taxon>Pseudomonadati</taxon>
        <taxon>Thermodesulfobacteriota</taxon>
        <taxon>Desulfobacteria</taxon>
        <taxon>Desulfobacterales</taxon>
        <taxon>Desulfobacteraceae</taxon>
        <taxon>environmental samples</taxon>
    </lineage>
</organism>
<dbReference type="Gene3D" id="3.60.20.10">
    <property type="entry name" value="Glutamine Phosphoribosylpyrophosphate, subunit 1, domain 1"/>
    <property type="match status" value="1"/>
</dbReference>
<dbReference type="InterPro" id="IPR022281">
    <property type="entry name" value="ATP-dep_Prtase_HsIV_su"/>
</dbReference>
<sequence>MGEGELANRIKKQMKQMNTEKTRMNFHGTTILAVRKGEWAVVAGDGQVTLGDSVIKHQARKVRRIYNDRIIVGFAGATADALNLSERLEAKLERYNGNLTRAAVELARDWRTDKYLRRLEAVMAAVDDKRMFLISGNGDVIEPDEGIIGIGSGGTMAQAAGVALLAHTDFDAEKIALEAMKIAGSLCVYTNDRVTIEKIKIS</sequence>
<dbReference type="GO" id="GO:0005839">
    <property type="term" value="C:proteasome core complex"/>
    <property type="evidence" value="ECO:0007669"/>
    <property type="project" value="InterPro"/>
</dbReference>
<dbReference type="PANTHER" id="PTHR32194:SF0">
    <property type="entry name" value="ATP-DEPENDENT PROTEASE SUBUNIT HSLV"/>
    <property type="match status" value="1"/>
</dbReference>
<keyword evidence="9 10" id="KW-0915">Sodium</keyword>
<evidence type="ECO:0000256" key="2">
    <source>
        <dbReference type="ARBA" id="ARBA00006053"/>
    </source>
</evidence>
<dbReference type="NCBIfam" id="NF003964">
    <property type="entry name" value="PRK05456.1"/>
    <property type="match status" value="1"/>
</dbReference>
<accession>A0A484HEG1</accession>
<evidence type="ECO:0000256" key="4">
    <source>
        <dbReference type="ARBA" id="ARBA00022533"/>
    </source>
</evidence>
<dbReference type="PANTHER" id="PTHR32194">
    <property type="entry name" value="METALLOPROTEASE TLDD"/>
    <property type="match status" value="1"/>
</dbReference>
<gene>
    <name evidence="10 11" type="primary">hslV</name>
    <name evidence="11" type="ORF">EPICR_110069</name>
</gene>
<keyword evidence="5 10" id="KW-0645">Protease</keyword>
<evidence type="ECO:0000256" key="6">
    <source>
        <dbReference type="ARBA" id="ARBA00022698"/>
    </source>
</evidence>
<evidence type="ECO:0000256" key="10">
    <source>
        <dbReference type="HAMAP-Rule" id="MF_00248"/>
    </source>
</evidence>
<evidence type="ECO:0000313" key="11">
    <source>
        <dbReference type="EMBL" id="VEN73101.1"/>
    </source>
</evidence>
<feature type="binding site" evidence="10">
    <location>
        <position position="184"/>
    </location>
    <ligand>
        <name>Na(+)</name>
        <dbReference type="ChEBI" id="CHEBI:29101"/>
    </ligand>
</feature>
<dbReference type="InterPro" id="IPR023333">
    <property type="entry name" value="Proteasome_suB-type"/>
</dbReference>
<dbReference type="InterPro" id="IPR001353">
    <property type="entry name" value="Proteasome_sua/b"/>
</dbReference>
<dbReference type="GO" id="GO:0046872">
    <property type="term" value="F:metal ion binding"/>
    <property type="evidence" value="ECO:0007669"/>
    <property type="project" value="UniProtKB-KW"/>
</dbReference>
<comment type="subunit">
    <text evidence="10">A double ring-shaped homohexamer of HslV is capped on each side by a ring-shaped HslU homohexamer. The assembly of the HslU/HslV complex is dependent on binding of ATP.</text>
</comment>
<dbReference type="GO" id="GO:0004298">
    <property type="term" value="F:threonine-type endopeptidase activity"/>
    <property type="evidence" value="ECO:0007669"/>
    <property type="project" value="UniProtKB-KW"/>
</dbReference>
<keyword evidence="3 10" id="KW-0963">Cytoplasm</keyword>
<proteinExistence type="inferred from homology"/>
<feature type="binding site" evidence="10">
    <location>
        <position position="190"/>
    </location>
    <ligand>
        <name>Na(+)</name>
        <dbReference type="ChEBI" id="CHEBI:29101"/>
    </ligand>
</feature>
<dbReference type="NCBIfam" id="TIGR03692">
    <property type="entry name" value="ATP_dep_HslV"/>
    <property type="match status" value="1"/>
</dbReference>
<evidence type="ECO:0000256" key="3">
    <source>
        <dbReference type="ARBA" id="ARBA00022490"/>
    </source>
</evidence>
<keyword evidence="8 10" id="KW-0378">Hydrolase</keyword>
<comment type="function">
    <text evidence="10">Protease subunit of a proteasome-like degradation complex believed to be a general protein degrading machinery.</text>
</comment>
<evidence type="ECO:0000256" key="8">
    <source>
        <dbReference type="ARBA" id="ARBA00022801"/>
    </source>
</evidence>
<evidence type="ECO:0000256" key="1">
    <source>
        <dbReference type="ARBA" id="ARBA00004496"/>
    </source>
</evidence>
<reference evidence="11" key="1">
    <citation type="submission" date="2019-01" db="EMBL/GenBank/DDBJ databases">
        <authorList>
            <consortium name="Genoscope - CEA"/>
            <person name="William W."/>
        </authorList>
    </citation>
    <scope>NUCLEOTIDE SEQUENCE</scope>
    <source>
        <strain evidence="11">CR-1</strain>
    </source>
</reference>
<evidence type="ECO:0000256" key="5">
    <source>
        <dbReference type="ARBA" id="ARBA00022670"/>
    </source>
</evidence>
<evidence type="ECO:0000256" key="9">
    <source>
        <dbReference type="ARBA" id="ARBA00023053"/>
    </source>
</evidence>